<protein>
    <submittedName>
        <fullName evidence="1">Dimethylsulfonioproprionate lyase family protein</fullName>
    </submittedName>
</protein>
<dbReference type="InterPro" id="IPR031723">
    <property type="entry name" value="DMSP_lyase"/>
</dbReference>
<accession>A0ABV7TG14</accession>
<name>A0ABV7TG14_9RHOB</name>
<dbReference type="Pfam" id="PF16867">
    <property type="entry name" value="DMSP_lyase"/>
    <property type="match status" value="1"/>
</dbReference>
<dbReference type="InterPro" id="IPR014710">
    <property type="entry name" value="RmlC-like_jellyroll"/>
</dbReference>
<evidence type="ECO:0000313" key="1">
    <source>
        <dbReference type="EMBL" id="MFC3613802.1"/>
    </source>
</evidence>
<keyword evidence="2" id="KW-1185">Reference proteome</keyword>
<dbReference type="GO" id="GO:0016829">
    <property type="term" value="F:lyase activity"/>
    <property type="evidence" value="ECO:0007669"/>
    <property type="project" value="UniProtKB-KW"/>
</dbReference>
<organism evidence="1 2">
    <name type="scientific">Lutimaribacter marinistellae</name>
    <dbReference type="NCBI Taxonomy" id="1820329"/>
    <lineage>
        <taxon>Bacteria</taxon>
        <taxon>Pseudomonadati</taxon>
        <taxon>Pseudomonadota</taxon>
        <taxon>Alphaproteobacteria</taxon>
        <taxon>Rhodobacterales</taxon>
        <taxon>Roseobacteraceae</taxon>
        <taxon>Lutimaribacter</taxon>
    </lineage>
</organism>
<dbReference type="InterPro" id="IPR011051">
    <property type="entry name" value="RmlC_Cupin_sf"/>
</dbReference>
<proteinExistence type="predicted"/>
<dbReference type="EMBL" id="JBHRXI010000008">
    <property type="protein sequence ID" value="MFC3613802.1"/>
    <property type="molecule type" value="Genomic_DNA"/>
</dbReference>
<keyword evidence="1" id="KW-0456">Lyase</keyword>
<dbReference type="Gene3D" id="2.60.120.10">
    <property type="entry name" value="Jelly Rolls"/>
    <property type="match status" value="1"/>
</dbReference>
<dbReference type="Proteomes" id="UP001595629">
    <property type="component" value="Unassembled WGS sequence"/>
</dbReference>
<evidence type="ECO:0000313" key="2">
    <source>
        <dbReference type="Proteomes" id="UP001595629"/>
    </source>
</evidence>
<reference evidence="2" key="1">
    <citation type="journal article" date="2019" name="Int. J. Syst. Evol. Microbiol.">
        <title>The Global Catalogue of Microorganisms (GCM) 10K type strain sequencing project: providing services to taxonomists for standard genome sequencing and annotation.</title>
        <authorList>
            <consortium name="The Broad Institute Genomics Platform"/>
            <consortium name="The Broad Institute Genome Sequencing Center for Infectious Disease"/>
            <person name="Wu L."/>
            <person name="Ma J."/>
        </authorList>
    </citation>
    <scope>NUCLEOTIDE SEQUENCE [LARGE SCALE GENOMIC DNA]</scope>
    <source>
        <strain evidence="2">KCTC 42911</strain>
    </source>
</reference>
<comment type="caution">
    <text evidence="1">The sequence shown here is derived from an EMBL/GenBank/DDBJ whole genome shotgun (WGS) entry which is preliminary data.</text>
</comment>
<dbReference type="RefSeq" id="WP_386734996.1">
    <property type="nucleotide sequence ID" value="NZ_JBHRXI010000008.1"/>
</dbReference>
<sequence>MSQPSFEALLEATRATHLASDALRDFVQWPDDLVPQAVIRHHIRAEDLLLADVALDCPEEYAPLRDAVLAAAPHAQWRETYKGTQLSQDFIERFGCYCLIGAGGAYASNKIGAYFVYMPSDLDYPLHHHPAEEVYFILAGEAEFWVEGDGAKVMRPGDHVFHASNVPHATRTLSRPLLALVLWRGDLGTKPVLTSAEPGV</sequence>
<dbReference type="CDD" id="cd20282">
    <property type="entry name" value="cupin_DddQ"/>
    <property type="match status" value="1"/>
</dbReference>
<gene>
    <name evidence="1" type="ORF">ACFORG_08540</name>
</gene>
<dbReference type="SUPFAM" id="SSF51182">
    <property type="entry name" value="RmlC-like cupins"/>
    <property type="match status" value="1"/>
</dbReference>